<dbReference type="InterPro" id="IPR036047">
    <property type="entry name" value="F-box-like_dom_sf"/>
</dbReference>
<dbReference type="Gene3D" id="2.130.10.10">
    <property type="entry name" value="YVTN repeat-like/Quinoprotein amine dehydrogenase"/>
    <property type="match status" value="2"/>
</dbReference>
<protein>
    <recommendedName>
        <fullName evidence="6">F-box domain-containing protein</fullName>
    </recommendedName>
</protein>
<feature type="domain" description="F-box" evidence="6">
    <location>
        <begin position="88"/>
        <end position="134"/>
    </location>
</feature>
<gene>
    <name evidence="7" type="ORF">ZT1E4_G3892</name>
</gene>
<dbReference type="PROSITE" id="PS50082">
    <property type="entry name" value="WD_REPEATS_2"/>
    <property type="match status" value="5"/>
</dbReference>
<feature type="repeat" description="WD" evidence="4">
    <location>
        <begin position="491"/>
        <end position="530"/>
    </location>
</feature>
<dbReference type="EMBL" id="LT854255">
    <property type="protein sequence ID" value="SMR48502.1"/>
    <property type="molecule type" value="Genomic_DNA"/>
</dbReference>
<evidence type="ECO:0000256" key="3">
    <source>
        <dbReference type="ARBA" id="ARBA00022737"/>
    </source>
</evidence>
<feature type="region of interest" description="Disordered" evidence="5">
    <location>
        <begin position="573"/>
        <end position="605"/>
    </location>
</feature>
<feature type="compositionally biased region" description="Low complexity" evidence="5">
    <location>
        <begin position="798"/>
        <end position="809"/>
    </location>
</feature>
<evidence type="ECO:0000256" key="1">
    <source>
        <dbReference type="ARBA" id="ARBA00007968"/>
    </source>
</evidence>
<dbReference type="PROSITE" id="PS00678">
    <property type="entry name" value="WD_REPEATS_1"/>
    <property type="match status" value="2"/>
</dbReference>
<proteinExistence type="inferred from homology"/>
<feature type="region of interest" description="Disordered" evidence="5">
    <location>
        <begin position="1"/>
        <end position="30"/>
    </location>
</feature>
<dbReference type="SMART" id="SM00256">
    <property type="entry name" value="FBOX"/>
    <property type="match status" value="1"/>
</dbReference>
<feature type="compositionally biased region" description="Low complexity" evidence="5">
    <location>
        <begin position="750"/>
        <end position="775"/>
    </location>
</feature>
<feature type="region of interest" description="Disordered" evidence="5">
    <location>
        <begin position="730"/>
        <end position="775"/>
    </location>
</feature>
<feature type="compositionally biased region" description="Basic and acidic residues" evidence="5">
    <location>
        <begin position="152"/>
        <end position="166"/>
    </location>
</feature>
<dbReference type="InterPro" id="IPR015943">
    <property type="entry name" value="WD40/YVTN_repeat-like_dom_sf"/>
</dbReference>
<organism evidence="7 8">
    <name type="scientific">Zymoseptoria tritici ST99CH_1E4</name>
    <dbReference type="NCBI Taxonomy" id="1276532"/>
    <lineage>
        <taxon>Eukaryota</taxon>
        <taxon>Fungi</taxon>
        <taxon>Dikarya</taxon>
        <taxon>Ascomycota</taxon>
        <taxon>Pezizomycotina</taxon>
        <taxon>Dothideomycetes</taxon>
        <taxon>Dothideomycetidae</taxon>
        <taxon>Mycosphaerellales</taxon>
        <taxon>Mycosphaerellaceae</taxon>
        <taxon>Zymoseptoria</taxon>
    </lineage>
</organism>
<feature type="compositionally biased region" description="Low complexity" evidence="5">
    <location>
        <begin position="730"/>
        <end position="743"/>
    </location>
</feature>
<name>A0A2H1G4L5_ZYMTR</name>
<dbReference type="PANTHER" id="PTHR19848">
    <property type="entry name" value="WD40 REPEAT PROTEIN"/>
    <property type="match status" value="1"/>
</dbReference>
<keyword evidence="2 4" id="KW-0853">WD repeat</keyword>
<dbReference type="InterPro" id="IPR036322">
    <property type="entry name" value="WD40_repeat_dom_sf"/>
</dbReference>
<feature type="repeat" description="WD" evidence="4">
    <location>
        <begin position="337"/>
        <end position="382"/>
    </location>
</feature>
<evidence type="ECO:0000313" key="8">
    <source>
        <dbReference type="Proteomes" id="UP000245764"/>
    </source>
</evidence>
<evidence type="ECO:0000256" key="2">
    <source>
        <dbReference type="ARBA" id="ARBA00022574"/>
    </source>
</evidence>
<dbReference type="AlphaFoldDB" id="A0A2H1G4L5"/>
<comment type="similarity">
    <text evidence="1">Belongs to the WD repeat MET30/SCONB/SCON-2 family.</text>
</comment>
<reference evidence="8" key="1">
    <citation type="submission" date="2017-05" db="EMBL/GenBank/DDBJ databases">
        <authorList>
            <person name="Song R."/>
            <person name="Chenine A.L."/>
            <person name="Ruprecht R.M."/>
        </authorList>
    </citation>
    <scope>NUCLEOTIDE SEQUENCE [LARGE SCALE GENOMIC DNA]</scope>
</reference>
<dbReference type="PROSITE" id="PS50181">
    <property type="entry name" value="FBOX"/>
    <property type="match status" value="1"/>
</dbReference>
<dbReference type="PROSITE" id="PS50294">
    <property type="entry name" value="WD_REPEATS_REGION"/>
    <property type="match status" value="4"/>
</dbReference>
<evidence type="ECO:0000313" key="7">
    <source>
        <dbReference type="EMBL" id="SMR48502.1"/>
    </source>
</evidence>
<evidence type="ECO:0000256" key="5">
    <source>
        <dbReference type="SAM" id="MobiDB-lite"/>
    </source>
</evidence>
<dbReference type="InterPro" id="IPR019775">
    <property type="entry name" value="WD40_repeat_CS"/>
</dbReference>
<feature type="repeat" description="WD" evidence="4">
    <location>
        <begin position="296"/>
        <end position="335"/>
    </location>
</feature>
<dbReference type="CDD" id="cd00200">
    <property type="entry name" value="WD40"/>
    <property type="match status" value="1"/>
</dbReference>
<feature type="compositionally biased region" description="Polar residues" evidence="5">
    <location>
        <begin position="208"/>
        <end position="220"/>
    </location>
</feature>
<dbReference type="SMART" id="SM00320">
    <property type="entry name" value="WD40"/>
    <property type="match status" value="7"/>
</dbReference>
<dbReference type="SUPFAM" id="SSF81383">
    <property type="entry name" value="F-box domain"/>
    <property type="match status" value="1"/>
</dbReference>
<dbReference type="Pfam" id="PF12937">
    <property type="entry name" value="F-box-like"/>
    <property type="match status" value="1"/>
</dbReference>
<dbReference type="InterPro" id="IPR020472">
    <property type="entry name" value="WD40_PAC1"/>
</dbReference>
<feature type="region of interest" description="Disordered" evidence="5">
    <location>
        <begin position="798"/>
        <end position="838"/>
    </location>
</feature>
<evidence type="ECO:0000256" key="4">
    <source>
        <dbReference type="PROSITE-ProRule" id="PRU00221"/>
    </source>
</evidence>
<dbReference type="PANTHER" id="PTHR19848:SF8">
    <property type="entry name" value="F-BOX AND WD REPEAT DOMAIN CONTAINING 7"/>
    <property type="match status" value="1"/>
</dbReference>
<feature type="repeat" description="WD" evidence="4">
    <location>
        <begin position="383"/>
        <end position="413"/>
    </location>
</feature>
<feature type="compositionally biased region" description="Basic residues" evidence="5">
    <location>
        <begin position="820"/>
        <end position="835"/>
    </location>
</feature>
<dbReference type="InterPro" id="IPR001810">
    <property type="entry name" value="F-box_dom"/>
</dbReference>
<sequence length="885" mass="96923">MSRSPQPDEGYHGDAASLPESDASATAPSESYIDPRSAIAKLSTPELKVLLLDMPLPDRIELVRTLCHSFKAPTLLDLHKEIASMVYHDPVFVLPNELMLDIFSHLTPRELLIASQVSKPWRERTHDERLWRNCFYREGWIVDKSKMAGSEELAKRKGARVAERVMRTAKPGGGLTRKSSRKRPRDEAFSEPEPARTTDTGGHMEGVESTSGSTLATNGSPCGKGAPSEMESDSDSMLDDPSFNPADVKITPTVFSAAREPKVSWSYLYKQRRRLEKNWETGTYKMFRLPHPQHLEEGHTECVYAIQHRGNHLVSGSRDLSIRIWDLNTCRLLRDPLLGHEASVLCLQFDDAPGDKHDVIISGGSDNLVLVWRFSTGQVLKKFYAHTESVLNLRFDDRYLVTCSKDKSIKIWNRHDIEVHDDIVPKRVISQLTPNLGADMQLSSYTLLDTFTGHQAAVNAVQIHGDIIVSASGDRTIKSWDIHAGGHRKQYSGHTKGIACVQFDGRRIVSGSSDNTVRIFDYETTAEVACLDGHSSLVRTVQARFGDLDITTDEELLAESQEADRNFVKSLKQGMTPRSLGRSGTRRNAGSSRPEEMLSFGTKIPPGGGGSKWARIVSGSYDETVIIWKRGKDGKWRPNFRLQQGAHLGPTHRRVAPVAAPQPAPSHPQQLAAIQNAQAVVQTTITNLIGAHTALHGPGHQPTGPAPNQATVATIQNSLGSQLHNLAQLQYQQQQAGPHAVQQGDQAGPSSAAASSSRPLNTAAPAAPAHAQAQIAATAPVPAPHTVHRATTAIEAGPNATAAPTAAPAQPQPNAPHQNAHAHAHAHAHHHHHHAPARETNRVFKLQFDARRIVSCSQNKVVVGWDFAAGDRDLEWIGDWSVETA</sequence>
<feature type="repeat" description="WD" evidence="4">
    <location>
        <begin position="451"/>
        <end position="490"/>
    </location>
</feature>
<dbReference type="Proteomes" id="UP000245764">
    <property type="component" value="Chromosome 3"/>
</dbReference>
<dbReference type="Gene3D" id="1.20.1280.50">
    <property type="match status" value="1"/>
</dbReference>
<feature type="region of interest" description="Disordered" evidence="5">
    <location>
        <begin position="152"/>
        <end position="245"/>
    </location>
</feature>
<keyword evidence="3" id="KW-0677">Repeat</keyword>
<accession>A0A2H1G4L5</accession>
<dbReference type="SUPFAM" id="SSF50978">
    <property type="entry name" value="WD40 repeat-like"/>
    <property type="match status" value="1"/>
</dbReference>
<dbReference type="Pfam" id="PF00400">
    <property type="entry name" value="WD40"/>
    <property type="match status" value="5"/>
</dbReference>
<evidence type="ECO:0000259" key="6">
    <source>
        <dbReference type="PROSITE" id="PS50181"/>
    </source>
</evidence>
<dbReference type="PRINTS" id="PR00320">
    <property type="entry name" value="GPROTEINBRPT"/>
</dbReference>
<dbReference type="InterPro" id="IPR001680">
    <property type="entry name" value="WD40_rpt"/>
</dbReference>
<feature type="compositionally biased region" description="Basic and acidic residues" evidence="5">
    <location>
        <begin position="184"/>
        <end position="196"/>
    </location>
</feature>